<evidence type="ECO:0000256" key="8">
    <source>
        <dbReference type="SAM" id="Coils"/>
    </source>
</evidence>
<dbReference type="EMBL" id="MPVP01000191">
    <property type="protein sequence ID" value="OMD21959.1"/>
    <property type="molecule type" value="Genomic_DNA"/>
</dbReference>
<evidence type="ECO:0000256" key="2">
    <source>
        <dbReference type="ARBA" id="ARBA00022490"/>
    </source>
</evidence>
<comment type="function">
    <text evidence="5">May act as an export chaperone for the filament capping protein FliD.</text>
</comment>
<evidence type="ECO:0000256" key="4">
    <source>
        <dbReference type="ARBA" id="ARBA00023186"/>
    </source>
</evidence>
<feature type="coiled-coil region" evidence="8">
    <location>
        <begin position="72"/>
        <end position="99"/>
    </location>
</feature>
<evidence type="ECO:0000313" key="9">
    <source>
        <dbReference type="EMBL" id="OMD21959.1"/>
    </source>
</evidence>
<evidence type="ECO:0000256" key="7">
    <source>
        <dbReference type="ARBA" id="ARBA00093797"/>
    </source>
</evidence>
<keyword evidence="2" id="KW-0963">Cytoplasm</keyword>
<dbReference type="Pfam" id="PF05400">
    <property type="entry name" value="FliT"/>
    <property type="match status" value="1"/>
</dbReference>
<keyword evidence="3" id="KW-1005">Bacterial flagellum biogenesis</keyword>
<keyword evidence="10" id="KW-1185">Reference proteome</keyword>
<dbReference type="InterPro" id="IPR008622">
    <property type="entry name" value="FliT"/>
</dbReference>
<evidence type="ECO:0000256" key="6">
    <source>
        <dbReference type="ARBA" id="ARBA00093785"/>
    </source>
</evidence>
<keyword evidence="4" id="KW-0143">Chaperone</keyword>
<comment type="caution">
    <text evidence="9">The sequence shown here is derived from an EMBL/GenBank/DDBJ whole genome shotgun (WGS) entry which is preliminary data.</text>
</comment>
<dbReference type="RefSeq" id="WP_076219860.1">
    <property type="nucleotide sequence ID" value="NZ_MPVP01000191.1"/>
</dbReference>
<evidence type="ECO:0000313" key="10">
    <source>
        <dbReference type="Proteomes" id="UP000187158"/>
    </source>
</evidence>
<organism evidence="9 10">
    <name type="scientific">Paenibacillus odorifer</name>
    <dbReference type="NCBI Taxonomy" id="189426"/>
    <lineage>
        <taxon>Bacteria</taxon>
        <taxon>Bacillati</taxon>
        <taxon>Bacillota</taxon>
        <taxon>Bacilli</taxon>
        <taxon>Bacillales</taxon>
        <taxon>Paenibacillaceae</taxon>
        <taxon>Paenibacillus</taxon>
    </lineage>
</organism>
<dbReference type="Proteomes" id="UP000187158">
    <property type="component" value="Unassembled WGS sequence"/>
</dbReference>
<comment type="subcellular location">
    <subcellularLocation>
        <location evidence="1">Cytoplasm</location>
        <location evidence="1">Cytosol</location>
    </subcellularLocation>
</comment>
<gene>
    <name evidence="9" type="ORF">BSO21_23110</name>
</gene>
<keyword evidence="8" id="KW-0175">Coiled coil</keyword>
<proteinExistence type="inferred from homology"/>
<evidence type="ECO:0000256" key="1">
    <source>
        <dbReference type="ARBA" id="ARBA00004514"/>
    </source>
</evidence>
<accession>A0ABX3GL74</accession>
<reference evidence="9 10" key="1">
    <citation type="submission" date="2016-11" db="EMBL/GenBank/DDBJ databases">
        <title>Paenibacillus species isolates.</title>
        <authorList>
            <person name="Beno S.M."/>
        </authorList>
    </citation>
    <scope>NUCLEOTIDE SEQUENCE [LARGE SCALE GENOMIC DNA]</scope>
    <source>
        <strain evidence="9 10">FSL H7-0433</strain>
    </source>
</reference>
<sequence>MDELIWSLNQLTQEIEERLQETTYEELEAFVDERQELVDSIAEVATICRTTLAQKQEINRILEHDNVILDRMNTLRLEAQDWLQKRNQAKAQRNAYEAAYTPDSFLMDRKK</sequence>
<name>A0ABX3GL74_9BACL</name>
<evidence type="ECO:0000256" key="5">
    <source>
        <dbReference type="ARBA" id="ARBA00093765"/>
    </source>
</evidence>
<comment type="similarity">
    <text evidence="6">Belongs to the bacillales FliT family.</text>
</comment>
<protein>
    <recommendedName>
        <fullName evidence="7">Flagellar protein FliT</fullName>
    </recommendedName>
</protein>
<evidence type="ECO:0000256" key="3">
    <source>
        <dbReference type="ARBA" id="ARBA00022795"/>
    </source>
</evidence>